<evidence type="ECO:0000256" key="6">
    <source>
        <dbReference type="ARBA" id="ARBA00022989"/>
    </source>
</evidence>
<dbReference type="Pfam" id="PF02163">
    <property type="entry name" value="Peptidase_M50"/>
    <property type="match status" value="1"/>
</dbReference>
<keyword evidence="7" id="KW-0175">Coiled coil</keyword>
<evidence type="ECO:0000256" key="3">
    <source>
        <dbReference type="ARBA" id="ARBA00004196"/>
    </source>
</evidence>
<comment type="subcellular location">
    <subcellularLocation>
        <location evidence="3">Cell envelope</location>
    </subcellularLocation>
    <subcellularLocation>
        <location evidence="2">Membrane</location>
        <topology evidence="2">Multi-pass membrane protein</topology>
    </subcellularLocation>
</comment>
<name>A0A512DID3_9PROT</name>
<dbReference type="AlphaFoldDB" id="A0A512DID3"/>
<evidence type="ECO:0000313" key="12">
    <source>
        <dbReference type="Proteomes" id="UP000321523"/>
    </source>
</evidence>
<comment type="cofactor">
    <cofactor evidence="1">
        <name>Zn(2+)</name>
        <dbReference type="ChEBI" id="CHEBI:29105"/>
    </cofactor>
</comment>
<dbReference type="Proteomes" id="UP000321523">
    <property type="component" value="Unassembled WGS sequence"/>
</dbReference>
<feature type="transmembrane region" description="Helical" evidence="9">
    <location>
        <begin position="375"/>
        <end position="396"/>
    </location>
</feature>
<evidence type="ECO:0000256" key="7">
    <source>
        <dbReference type="ARBA" id="ARBA00023054"/>
    </source>
</evidence>
<dbReference type="SUPFAM" id="SSF111369">
    <property type="entry name" value="HlyD-like secretion proteins"/>
    <property type="match status" value="1"/>
</dbReference>
<reference evidence="11 12" key="1">
    <citation type="submission" date="2019-07" db="EMBL/GenBank/DDBJ databases">
        <title>Whole genome shotgun sequence of Skermanella aerolata NBRC 106429.</title>
        <authorList>
            <person name="Hosoyama A."/>
            <person name="Uohara A."/>
            <person name="Ohji S."/>
            <person name="Ichikawa N."/>
        </authorList>
    </citation>
    <scope>NUCLEOTIDE SEQUENCE [LARGE SCALE GENOMIC DNA]</scope>
    <source>
        <strain evidence="11 12">NBRC 106429</strain>
    </source>
</reference>
<dbReference type="InterPro" id="IPR008915">
    <property type="entry name" value="Peptidase_M50"/>
</dbReference>
<dbReference type="GO" id="GO:0016020">
    <property type="term" value="C:membrane"/>
    <property type="evidence" value="ECO:0007669"/>
    <property type="project" value="UniProtKB-SubCell"/>
</dbReference>
<feature type="transmembrane region" description="Helical" evidence="9">
    <location>
        <begin position="402"/>
        <end position="421"/>
    </location>
</feature>
<gene>
    <name evidence="11" type="ORF">SAE02_03750</name>
</gene>
<evidence type="ECO:0000256" key="2">
    <source>
        <dbReference type="ARBA" id="ARBA00004141"/>
    </source>
</evidence>
<feature type="transmembrane region" description="Helical" evidence="9">
    <location>
        <begin position="161"/>
        <end position="187"/>
    </location>
</feature>
<keyword evidence="5 9" id="KW-0812">Transmembrane</keyword>
<organism evidence="11 12">
    <name type="scientific">Skermanella aerolata</name>
    <dbReference type="NCBI Taxonomy" id="393310"/>
    <lineage>
        <taxon>Bacteria</taxon>
        <taxon>Pseudomonadati</taxon>
        <taxon>Pseudomonadota</taxon>
        <taxon>Alphaproteobacteria</taxon>
        <taxon>Rhodospirillales</taxon>
        <taxon>Azospirillaceae</taxon>
        <taxon>Skermanella</taxon>
    </lineage>
</organism>
<keyword evidence="6 9" id="KW-1133">Transmembrane helix</keyword>
<evidence type="ECO:0000256" key="1">
    <source>
        <dbReference type="ARBA" id="ARBA00001947"/>
    </source>
</evidence>
<dbReference type="PANTHER" id="PTHR32347">
    <property type="entry name" value="EFFLUX SYSTEM COMPONENT YKNX-RELATED"/>
    <property type="match status" value="1"/>
</dbReference>
<proteinExistence type="inferred from homology"/>
<dbReference type="RefSeq" id="WP_211099187.1">
    <property type="nucleotide sequence ID" value="NZ_BJYZ01000002.1"/>
</dbReference>
<dbReference type="InterPro" id="IPR050465">
    <property type="entry name" value="UPF0194_transport"/>
</dbReference>
<evidence type="ECO:0000256" key="8">
    <source>
        <dbReference type="ARBA" id="ARBA00023136"/>
    </source>
</evidence>
<comment type="similarity">
    <text evidence="4">Belongs to the peptidase M50B family.</text>
</comment>
<keyword evidence="12" id="KW-1185">Reference proteome</keyword>
<sequence length="729" mass="81109">MTSIPLPAPGAAAAGVRTIGVGQPPPAMRLLPLRDELTLHEGPRTRDGAPTWTLHDPVTNRFYRIGWLEFEILSRWDLGEIELIAADIAARTTIAATAAQVEAFARFLMAGNLIQARGPDAIERFRRQVAATRKTPAMWLLKNYLFFRIPLVRPDRFLKAVVPLIGWVFTRWFLVLVLLAALVGGALVVRQWDGFTGTFLHFFTPEGAVLAAVALFSSKLLHEFGHAFTARRYGCRVPTMGAAFLVMWPVLYTDTSEAWKLPSKRQRLAIGVAGMSAELALAAFATLAWSFLPDGPLRSAAFLQATSTWIITLSINLSPFMRFDGYYLLSDYLDIANLQDRSFALARWWLREKLFGFGDPPPEHFPARTRRILMFYAYGTWIYRFFLFLTIALLVYHLFFKLLGIFLMGVELVWFIARPIWGELADWATRRDRVRINRNSIATLIGFAGLIALLLVPWRGSVPAPAVLRAEQQTRLFVPKAAMLAESLAYPGKEVTAGDVLFRFTSPDLEHALQQAQRKAQVLRWQVQFQGMNRDLLERNQVSWRELEAAQAESAGFRSELDRLVVTAPISGRIVELADPLRPGEWLKESTPLAMLIDPASGIVEAYIGEDDLRRVAIGTDGVFHPDDLGETSIPLKIVAIDDGSSRTLAEQSLASVNGGDIAVRQDAAGDRALVPESPIYRVLLKAETALAAPGRVQRGKVLLEGQRESIAGRTLRVALGVLVRESGF</sequence>
<accession>A0A512DID3</accession>
<evidence type="ECO:0000259" key="10">
    <source>
        <dbReference type="Pfam" id="PF02163"/>
    </source>
</evidence>
<feature type="domain" description="Peptidase M50" evidence="10">
    <location>
        <begin position="211"/>
        <end position="310"/>
    </location>
</feature>
<dbReference type="GO" id="GO:0006508">
    <property type="term" value="P:proteolysis"/>
    <property type="evidence" value="ECO:0007669"/>
    <property type="project" value="InterPro"/>
</dbReference>
<dbReference type="GO" id="GO:0030313">
    <property type="term" value="C:cell envelope"/>
    <property type="evidence" value="ECO:0007669"/>
    <property type="project" value="UniProtKB-SubCell"/>
</dbReference>
<feature type="transmembrane region" description="Helical" evidence="9">
    <location>
        <begin position="441"/>
        <end position="458"/>
    </location>
</feature>
<evidence type="ECO:0000313" key="11">
    <source>
        <dbReference type="EMBL" id="GEO36227.1"/>
    </source>
</evidence>
<dbReference type="PANTHER" id="PTHR32347:SF23">
    <property type="entry name" value="BLL5650 PROTEIN"/>
    <property type="match status" value="1"/>
</dbReference>
<protein>
    <recommendedName>
        <fullName evidence="10">Peptidase M50 domain-containing protein</fullName>
    </recommendedName>
</protein>
<comment type="caution">
    <text evidence="11">The sequence shown here is derived from an EMBL/GenBank/DDBJ whole genome shotgun (WGS) entry which is preliminary data.</text>
</comment>
<dbReference type="EMBL" id="BJYZ01000002">
    <property type="protein sequence ID" value="GEO36227.1"/>
    <property type="molecule type" value="Genomic_DNA"/>
</dbReference>
<feature type="transmembrane region" description="Helical" evidence="9">
    <location>
        <begin position="272"/>
        <end position="292"/>
    </location>
</feature>
<evidence type="ECO:0000256" key="4">
    <source>
        <dbReference type="ARBA" id="ARBA00007931"/>
    </source>
</evidence>
<evidence type="ECO:0000256" key="9">
    <source>
        <dbReference type="SAM" id="Phobius"/>
    </source>
</evidence>
<evidence type="ECO:0000256" key="5">
    <source>
        <dbReference type="ARBA" id="ARBA00022692"/>
    </source>
</evidence>
<keyword evidence="8 9" id="KW-0472">Membrane</keyword>